<dbReference type="Proteomes" id="UP000199693">
    <property type="component" value="Unassembled WGS sequence"/>
</dbReference>
<name>A0A239K2K0_9PSED</name>
<sequence length="65" mass="6992">MNAKTKTESPAVAAPPTEQTRLDEYDEYLQQKVDTARASLLAGLGRPNDEVEATFNALRAEALGG</sequence>
<dbReference type="EMBL" id="FZPC01000014">
    <property type="protein sequence ID" value="SNT11314.1"/>
    <property type="molecule type" value="Genomic_DNA"/>
</dbReference>
<evidence type="ECO:0000256" key="1">
    <source>
        <dbReference type="SAM" id="MobiDB-lite"/>
    </source>
</evidence>
<feature type="region of interest" description="Disordered" evidence="1">
    <location>
        <begin position="1"/>
        <end position="21"/>
    </location>
</feature>
<dbReference type="AlphaFoldDB" id="A0A239K2K0"/>
<proteinExistence type="predicted"/>
<evidence type="ECO:0000313" key="2">
    <source>
        <dbReference type="EMBL" id="SDI98438.1"/>
    </source>
</evidence>
<dbReference type="Gene3D" id="6.20.450.20">
    <property type="match status" value="1"/>
</dbReference>
<protein>
    <submittedName>
        <fullName evidence="2">Uncharacterized protein</fullName>
    </submittedName>
</protein>
<evidence type="ECO:0000313" key="3">
    <source>
        <dbReference type="EMBL" id="SNT11314.1"/>
    </source>
</evidence>
<evidence type="ECO:0000313" key="5">
    <source>
        <dbReference type="Proteomes" id="UP000199693"/>
    </source>
</evidence>
<dbReference type="RefSeq" id="WP_089392095.1">
    <property type="nucleotide sequence ID" value="NZ_FNEC01000011.1"/>
</dbReference>
<reference evidence="3 4" key="2">
    <citation type="submission" date="2017-06" db="EMBL/GenBank/DDBJ databases">
        <authorList>
            <person name="Varghese N."/>
            <person name="Submissions S."/>
        </authorList>
    </citation>
    <scope>NUCLEOTIDE SEQUENCE [LARGE SCALE GENOMIC DNA]</scope>
    <source>
        <strain evidence="3 4">RLD-1</strain>
    </source>
</reference>
<dbReference type="Proteomes" id="UP000198309">
    <property type="component" value="Unassembled WGS sequence"/>
</dbReference>
<reference evidence="2 5" key="1">
    <citation type="submission" date="2016-10" db="EMBL/GenBank/DDBJ databases">
        <authorList>
            <person name="de Groot N.N."/>
        </authorList>
    </citation>
    <scope>NUCLEOTIDE SEQUENCE [LARGE SCALE GENOMIC DNA]</scope>
    <source>
        <strain evidence="2 5">CCM 7361</strain>
    </source>
</reference>
<gene>
    <name evidence="2" type="ORF">SAMN05216189_101134</name>
    <name evidence="3" type="ORF">SAMN06295949_11434</name>
</gene>
<keyword evidence="4" id="KW-1185">Reference proteome</keyword>
<organism evidence="2 5">
    <name type="scientific">Pseudomonas delhiensis</name>
    <dbReference type="NCBI Taxonomy" id="366289"/>
    <lineage>
        <taxon>Bacteria</taxon>
        <taxon>Pseudomonadati</taxon>
        <taxon>Pseudomonadota</taxon>
        <taxon>Gammaproteobacteria</taxon>
        <taxon>Pseudomonadales</taxon>
        <taxon>Pseudomonadaceae</taxon>
        <taxon>Pseudomonas</taxon>
    </lineage>
</organism>
<evidence type="ECO:0000313" key="4">
    <source>
        <dbReference type="Proteomes" id="UP000198309"/>
    </source>
</evidence>
<dbReference type="EMBL" id="FNEC01000011">
    <property type="protein sequence ID" value="SDI98438.1"/>
    <property type="molecule type" value="Genomic_DNA"/>
</dbReference>
<accession>A0A239K2K0</accession>